<feature type="transmembrane region" description="Helical" evidence="1">
    <location>
        <begin position="48"/>
        <end position="67"/>
    </location>
</feature>
<keyword evidence="1" id="KW-1133">Transmembrane helix</keyword>
<keyword evidence="3" id="KW-1185">Reference proteome</keyword>
<dbReference type="RefSeq" id="WP_123389059.1">
    <property type="nucleotide sequence ID" value="NZ_RKHO01000001.1"/>
</dbReference>
<reference evidence="2 3" key="1">
    <citation type="submission" date="2018-11" db="EMBL/GenBank/DDBJ databases">
        <title>Sequencing the genomes of 1000 actinobacteria strains.</title>
        <authorList>
            <person name="Klenk H.-P."/>
        </authorList>
    </citation>
    <scope>NUCLEOTIDE SEQUENCE [LARGE SCALE GENOMIC DNA]</scope>
    <source>
        <strain evidence="2 3">DSM 12652</strain>
    </source>
</reference>
<dbReference type="OrthoDB" id="3825744at2"/>
<feature type="transmembrane region" description="Helical" evidence="1">
    <location>
        <begin position="21"/>
        <end position="42"/>
    </location>
</feature>
<evidence type="ECO:0000256" key="1">
    <source>
        <dbReference type="SAM" id="Phobius"/>
    </source>
</evidence>
<proteinExistence type="predicted"/>
<dbReference type="AlphaFoldDB" id="A0A3N2CQI3"/>
<evidence type="ECO:0000313" key="3">
    <source>
        <dbReference type="Proteomes" id="UP000281738"/>
    </source>
</evidence>
<dbReference type="EMBL" id="RKHO01000001">
    <property type="protein sequence ID" value="ROR89783.1"/>
    <property type="molecule type" value="Genomic_DNA"/>
</dbReference>
<evidence type="ECO:0000313" key="2">
    <source>
        <dbReference type="EMBL" id="ROR89783.1"/>
    </source>
</evidence>
<comment type="caution">
    <text evidence="2">The sequence shown here is derived from an EMBL/GenBank/DDBJ whole genome shotgun (WGS) entry which is preliminary data.</text>
</comment>
<organism evidence="2 3">
    <name type="scientific">Nocardioides aurantiacus</name>
    <dbReference type="NCBI Taxonomy" id="86796"/>
    <lineage>
        <taxon>Bacteria</taxon>
        <taxon>Bacillati</taxon>
        <taxon>Actinomycetota</taxon>
        <taxon>Actinomycetes</taxon>
        <taxon>Propionibacteriales</taxon>
        <taxon>Nocardioidaceae</taxon>
        <taxon>Nocardioides</taxon>
    </lineage>
</organism>
<accession>A0A3N2CQI3</accession>
<protein>
    <submittedName>
        <fullName evidence="2">Uncharacterized protein</fullName>
    </submittedName>
</protein>
<dbReference type="Proteomes" id="UP000281738">
    <property type="component" value="Unassembled WGS sequence"/>
</dbReference>
<sequence>MSPPQQRRPDHVFVAPSPLRVVVKLLLALSFLGLGVALWLLWQDQRTWLVAVAVVLAVVLVLCWVTLMARVPQRITITGPMVHIHRGAEVHRFDLEDPGVDMLVRDGSVAFGHYRDNWVIVQARDVDWRPFMDVVMNYQNRADSNAEARDERFKR</sequence>
<keyword evidence="1" id="KW-0812">Transmembrane</keyword>
<name>A0A3N2CQI3_9ACTN</name>
<keyword evidence="1" id="KW-0472">Membrane</keyword>
<gene>
    <name evidence="2" type="ORF">EDD33_0613</name>
</gene>